<dbReference type="InterPro" id="IPR036249">
    <property type="entry name" value="Thioredoxin-like_sf"/>
</dbReference>
<feature type="chain" id="PRO_5045515689" description="Thiol:disulfide interchange protein" evidence="6">
    <location>
        <begin position="23"/>
        <end position="211"/>
    </location>
</feature>
<feature type="signal peptide" evidence="6">
    <location>
        <begin position="1"/>
        <end position="22"/>
    </location>
</feature>
<dbReference type="PIRSF" id="PIRSF001488">
    <property type="entry name" value="Tdi_protein"/>
    <property type="match status" value="1"/>
</dbReference>
<dbReference type="PANTHER" id="PTHR35891:SF2">
    <property type="entry name" value="THIOL:DISULFIDE INTERCHANGE PROTEIN DSBA"/>
    <property type="match status" value="1"/>
</dbReference>
<organism evidence="8 9">
    <name type="scientific">Noviluteimonas caseinilytica</name>
    <dbReference type="NCBI Taxonomy" id="2675101"/>
    <lineage>
        <taxon>Bacteria</taxon>
        <taxon>Pseudomonadati</taxon>
        <taxon>Pseudomonadota</taxon>
        <taxon>Gammaproteobacteria</taxon>
        <taxon>Lysobacterales</taxon>
        <taxon>Lysobacteraceae</taxon>
        <taxon>Noviluteimonas</taxon>
    </lineage>
</organism>
<keyword evidence="3 5" id="KW-1015">Disulfide bond</keyword>
<reference evidence="8 9" key="1">
    <citation type="submission" date="2021-03" db="EMBL/GenBank/DDBJ databases">
        <title>Complete Genome Sequences of Two Lysobacter Strains Isolated from Sea Water (Lysobacter caseinilyticus) and Soil (Lysobacter helvus) in South Korea.</title>
        <authorList>
            <person name="Watanabe Y."/>
            <person name="Arakawa K."/>
        </authorList>
    </citation>
    <scope>NUCLEOTIDE SEQUENCE [LARGE SCALE GENOMIC DNA]</scope>
    <source>
        <strain evidence="8 9">KVB24</strain>
    </source>
</reference>
<keyword evidence="4" id="KW-0676">Redox-active center</keyword>
<evidence type="ECO:0000256" key="6">
    <source>
        <dbReference type="SAM" id="SignalP"/>
    </source>
</evidence>
<protein>
    <recommendedName>
        <fullName evidence="5">Thiol:disulfide interchange protein</fullName>
    </recommendedName>
</protein>
<accession>A0ABM7Q544</accession>
<dbReference type="CDD" id="cd03019">
    <property type="entry name" value="DsbA_DsbA"/>
    <property type="match status" value="1"/>
</dbReference>
<keyword evidence="9" id="KW-1185">Reference proteome</keyword>
<dbReference type="SUPFAM" id="SSF52833">
    <property type="entry name" value="Thioredoxin-like"/>
    <property type="match status" value="1"/>
</dbReference>
<comment type="subcellular location">
    <subcellularLocation>
        <location evidence="5">Periplasm</location>
    </subcellularLocation>
</comment>
<proteinExistence type="inferred from homology"/>
<evidence type="ECO:0000259" key="7">
    <source>
        <dbReference type="Pfam" id="PF01323"/>
    </source>
</evidence>
<keyword evidence="5" id="KW-0574">Periplasm</keyword>
<dbReference type="Gene3D" id="3.40.30.10">
    <property type="entry name" value="Glutaredoxin"/>
    <property type="match status" value="1"/>
</dbReference>
<dbReference type="InterPro" id="IPR023205">
    <property type="entry name" value="DsbA/DsbL"/>
</dbReference>
<dbReference type="InterPro" id="IPR001853">
    <property type="entry name" value="DSBA-like_thioredoxin_dom"/>
</dbReference>
<evidence type="ECO:0000256" key="3">
    <source>
        <dbReference type="ARBA" id="ARBA00023157"/>
    </source>
</evidence>
<dbReference type="Pfam" id="PF01323">
    <property type="entry name" value="DSBA"/>
    <property type="match status" value="1"/>
</dbReference>
<evidence type="ECO:0000313" key="9">
    <source>
        <dbReference type="Proteomes" id="UP000681317"/>
    </source>
</evidence>
<evidence type="ECO:0000256" key="5">
    <source>
        <dbReference type="PIRNR" id="PIRNR001488"/>
    </source>
</evidence>
<gene>
    <name evidence="8" type="primary">dsbA</name>
    <name evidence="8" type="ORF">LYSCAS_14460</name>
</gene>
<dbReference type="InterPro" id="IPR050824">
    <property type="entry name" value="Thiol_disulfide_DsbA"/>
</dbReference>
<dbReference type="Proteomes" id="UP000681317">
    <property type="component" value="Chromosome"/>
</dbReference>
<evidence type="ECO:0000256" key="2">
    <source>
        <dbReference type="ARBA" id="ARBA00022729"/>
    </source>
</evidence>
<comment type="similarity">
    <text evidence="1">Belongs to the thioredoxin family. DsbA subfamily.</text>
</comment>
<sequence>MGMVRSLMVLLLALLLPAVALAADAPVEGVDYQRIEDGAPFRPLKPGQVEVVEIFAYTCIHCAHFAPAVETWRATLPKNVRFNYVPAAYEVDDSLGRAFFAAESMNLLPRTHAMTFRAIHNDSLLAMNPTDGEIASYYQTLGVNPTKFLAAMASPAVAVRMQAAHDFSLRSKIEGTPTLIVNGQYRVAGNSAEAQLANARRIVDMLLSAKP</sequence>
<evidence type="ECO:0000256" key="1">
    <source>
        <dbReference type="ARBA" id="ARBA00005791"/>
    </source>
</evidence>
<dbReference type="PANTHER" id="PTHR35891">
    <property type="entry name" value="THIOL:DISULFIDE INTERCHANGE PROTEIN DSBA"/>
    <property type="match status" value="1"/>
</dbReference>
<evidence type="ECO:0000256" key="4">
    <source>
        <dbReference type="ARBA" id="ARBA00023284"/>
    </source>
</evidence>
<name>A0ABM7Q544_9GAMM</name>
<keyword evidence="2 6" id="KW-0732">Signal</keyword>
<dbReference type="EMBL" id="AP024545">
    <property type="protein sequence ID" value="BCT92422.1"/>
    <property type="molecule type" value="Genomic_DNA"/>
</dbReference>
<feature type="domain" description="DSBA-like thioredoxin" evidence="7">
    <location>
        <begin position="98"/>
        <end position="199"/>
    </location>
</feature>
<evidence type="ECO:0000313" key="8">
    <source>
        <dbReference type="EMBL" id="BCT92422.1"/>
    </source>
</evidence>